<accession>T1EXW7</accession>
<proteinExistence type="predicted"/>
<dbReference type="HOGENOM" id="CLU_2111489_0_0_1"/>
<dbReference type="GeneID" id="20201417"/>
<evidence type="ECO:0000313" key="1">
    <source>
        <dbReference type="EMBL" id="ESN90536.1"/>
    </source>
</evidence>
<dbReference type="RefSeq" id="XP_009031450.1">
    <property type="nucleotide sequence ID" value="XM_009033202.1"/>
</dbReference>
<protein>
    <submittedName>
        <fullName evidence="1 2">Uncharacterized protein</fullName>
    </submittedName>
</protein>
<dbReference type="EMBL" id="KB097753">
    <property type="protein sequence ID" value="ESN90536.1"/>
    <property type="molecule type" value="Genomic_DNA"/>
</dbReference>
<gene>
    <name evidence="2" type="primary">20201417</name>
    <name evidence="1" type="ORF">HELRODRAFT_166210</name>
</gene>
<dbReference type="InParanoid" id="T1EXW7"/>
<keyword evidence="3" id="KW-1185">Reference proteome</keyword>
<sequence length="115" mass="13410">MSDQRKDSKADQSSPTSESHVIVCPTIGPVKVHVELQRVYILLQRVSIRLQKVLYCCEEYLYSCREYIYGCREYPYCCIKCLYCCRDQSADSQIISTHTHTRLQVLSREAHAQDK</sequence>
<name>T1EXW7_HELRO</name>
<dbReference type="EnsemblMetazoa" id="HelroT166210">
    <property type="protein sequence ID" value="HelroP166210"/>
    <property type="gene ID" value="HelroG166210"/>
</dbReference>
<dbReference type="Proteomes" id="UP000015101">
    <property type="component" value="Unassembled WGS sequence"/>
</dbReference>
<reference evidence="2" key="3">
    <citation type="submission" date="2015-06" db="UniProtKB">
        <authorList>
            <consortium name="EnsemblMetazoa"/>
        </authorList>
    </citation>
    <scope>IDENTIFICATION</scope>
</reference>
<evidence type="ECO:0000313" key="3">
    <source>
        <dbReference type="Proteomes" id="UP000015101"/>
    </source>
</evidence>
<organism evidence="2 3">
    <name type="scientific">Helobdella robusta</name>
    <name type="common">Californian leech</name>
    <dbReference type="NCBI Taxonomy" id="6412"/>
    <lineage>
        <taxon>Eukaryota</taxon>
        <taxon>Metazoa</taxon>
        <taxon>Spiralia</taxon>
        <taxon>Lophotrochozoa</taxon>
        <taxon>Annelida</taxon>
        <taxon>Clitellata</taxon>
        <taxon>Hirudinea</taxon>
        <taxon>Rhynchobdellida</taxon>
        <taxon>Glossiphoniidae</taxon>
        <taxon>Helobdella</taxon>
    </lineage>
</organism>
<dbReference type="EMBL" id="AMQM01002279">
    <property type="status" value="NOT_ANNOTATED_CDS"/>
    <property type="molecule type" value="Genomic_DNA"/>
</dbReference>
<reference evidence="3" key="1">
    <citation type="submission" date="2012-12" db="EMBL/GenBank/DDBJ databases">
        <authorList>
            <person name="Hellsten U."/>
            <person name="Grimwood J."/>
            <person name="Chapman J.A."/>
            <person name="Shapiro H."/>
            <person name="Aerts A."/>
            <person name="Otillar R.P."/>
            <person name="Terry A.Y."/>
            <person name="Boore J.L."/>
            <person name="Simakov O."/>
            <person name="Marletaz F."/>
            <person name="Cho S.-J."/>
            <person name="Edsinger-Gonzales E."/>
            <person name="Havlak P."/>
            <person name="Kuo D.-H."/>
            <person name="Larsson T."/>
            <person name="Lv J."/>
            <person name="Arendt D."/>
            <person name="Savage R."/>
            <person name="Osoegawa K."/>
            <person name="de Jong P."/>
            <person name="Lindberg D.R."/>
            <person name="Seaver E.C."/>
            <person name="Weisblat D.A."/>
            <person name="Putnam N.H."/>
            <person name="Grigoriev I.V."/>
            <person name="Rokhsar D.S."/>
        </authorList>
    </citation>
    <scope>NUCLEOTIDE SEQUENCE</scope>
</reference>
<reference evidence="1 3" key="2">
    <citation type="journal article" date="2013" name="Nature">
        <title>Insights into bilaterian evolution from three spiralian genomes.</title>
        <authorList>
            <person name="Simakov O."/>
            <person name="Marletaz F."/>
            <person name="Cho S.J."/>
            <person name="Edsinger-Gonzales E."/>
            <person name="Havlak P."/>
            <person name="Hellsten U."/>
            <person name="Kuo D.H."/>
            <person name="Larsson T."/>
            <person name="Lv J."/>
            <person name="Arendt D."/>
            <person name="Savage R."/>
            <person name="Osoegawa K."/>
            <person name="de Jong P."/>
            <person name="Grimwood J."/>
            <person name="Chapman J.A."/>
            <person name="Shapiro H."/>
            <person name="Aerts A."/>
            <person name="Otillar R.P."/>
            <person name="Terry A.Y."/>
            <person name="Boore J.L."/>
            <person name="Grigoriev I.V."/>
            <person name="Lindberg D.R."/>
            <person name="Seaver E.C."/>
            <person name="Weisblat D.A."/>
            <person name="Putnam N.H."/>
            <person name="Rokhsar D.S."/>
        </authorList>
    </citation>
    <scope>NUCLEOTIDE SEQUENCE</scope>
</reference>
<dbReference type="AlphaFoldDB" id="T1EXW7"/>
<evidence type="ECO:0000313" key="2">
    <source>
        <dbReference type="EnsemblMetazoa" id="HelroP166210"/>
    </source>
</evidence>
<dbReference type="KEGG" id="hro:HELRODRAFT_166210"/>
<dbReference type="CTD" id="20201417"/>